<comment type="caution">
    <text evidence="6">The sequence shown here is derived from an EMBL/GenBank/DDBJ whole genome shotgun (WGS) entry which is preliminary data.</text>
</comment>
<evidence type="ECO:0000259" key="5">
    <source>
        <dbReference type="PROSITE" id="PS51891"/>
    </source>
</evidence>
<feature type="domain" description="CENP-V/GFA" evidence="5">
    <location>
        <begin position="3"/>
        <end position="104"/>
    </location>
</feature>
<evidence type="ECO:0000256" key="4">
    <source>
        <dbReference type="ARBA" id="ARBA00023239"/>
    </source>
</evidence>
<evidence type="ECO:0000313" key="7">
    <source>
        <dbReference type="Proteomes" id="UP000186817"/>
    </source>
</evidence>
<dbReference type="PROSITE" id="PS51891">
    <property type="entry name" value="CENP_V_GFA"/>
    <property type="match status" value="1"/>
</dbReference>
<keyword evidence="7" id="KW-1185">Reference proteome</keyword>
<evidence type="ECO:0000313" key="6">
    <source>
        <dbReference type="EMBL" id="OLP97027.1"/>
    </source>
</evidence>
<gene>
    <name evidence="6" type="ORF">AK812_SmicGene20692</name>
</gene>
<proteinExistence type="inferred from homology"/>
<dbReference type="Gene3D" id="3.90.1590.10">
    <property type="entry name" value="glutathione-dependent formaldehyde- activating enzyme (gfa)"/>
    <property type="match status" value="1"/>
</dbReference>
<evidence type="ECO:0000256" key="3">
    <source>
        <dbReference type="ARBA" id="ARBA00022833"/>
    </source>
</evidence>
<dbReference type="OrthoDB" id="9970124at2759"/>
<dbReference type="PANTHER" id="PTHR33337:SF40">
    <property type="entry name" value="CENP-V_GFA DOMAIN-CONTAINING PROTEIN-RELATED"/>
    <property type="match status" value="1"/>
</dbReference>
<dbReference type="OMA" id="ARFHCAR"/>
<protein>
    <recommendedName>
        <fullName evidence="5">CENP-V/GFA domain-containing protein</fullName>
    </recommendedName>
</protein>
<accession>A0A1Q9DPD3</accession>
<sequence length="163" mass="18181">MDVEVTCCCGDVALQIRGTPVSACYCHCNACRRYTKQLFSSMALFSPSAVEVRGTATSYATSADLARFHCARCGSHLYEEGGGLRMVPIAMLAQGTEIPEEVWPRAHIFYENRVVDVRDGLPKYKEFDVDFSKDPPEPQVRSGYEHVLSRVKQLSHDDQLASQ</sequence>
<comment type="similarity">
    <text evidence="1">Belongs to the Gfa family.</text>
</comment>
<dbReference type="AlphaFoldDB" id="A0A1Q9DPD3"/>
<dbReference type="EMBL" id="LSRX01000448">
    <property type="protein sequence ID" value="OLP97027.1"/>
    <property type="molecule type" value="Genomic_DNA"/>
</dbReference>
<dbReference type="PANTHER" id="PTHR33337">
    <property type="entry name" value="GFA DOMAIN-CONTAINING PROTEIN"/>
    <property type="match status" value="1"/>
</dbReference>
<dbReference type="InterPro" id="IPR011057">
    <property type="entry name" value="Mss4-like_sf"/>
</dbReference>
<name>A0A1Q9DPD3_SYMMI</name>
<keyword evidence="4" id="KW-0456">Lyase</keyword>
<dbReference type="InterPro" id="IPR006913">
    <property type="entry name" value="CENP-V/GFA"/>
</dbReference>
<dbReference type="SUPFAM" id="SSF51316">
    <property type="entry name" value="Mss4-like"/>
    <property type="match status" value="1"/>
</dbReference>
<organism evidence="6 7">
    <name type="scientific">Symbiodinium microadriaticum</name>
    <name type="common">Dinoflagellate</name>
    <name type="synonym">Zooxanthella microadriatica</name>
    <dbReference type="NCBI Taxonomy" id="2951"/>
    <lineage>
        <taxon>Eukaryota</taxon>
        <taxon>Sar</taxon>
        <taxon>Alveolata</taxon>
        <taxon>Dinophyceae</taxon>
        <taxon>Suessiales</taxon>
        <taxon>Symbiodiniaceae</taxon>
        <taxon>Symbiodinium</taxon>
    </lineage>
</organism>
<evidence type="ECO:0000256" key="1">
    <source>
        <dbReference type="ARBA" id="ARBA00005495"/>
    </source>
</evidence>
<dbReference type="Pfam" id="PF04828">
    <property type="entry name" value="GFA"/>
    <property type="match status" value="1"/>
</dbReference>
<dbReference type="Proteomes" id="UP000186817">
    <property type="component" value="Unassembled WGS sequence"/>
</dbReference>
<keyword evidence="2" id="KW-0479">Metal-binding</keyword>
<dbReference type="GO" id="GO:0046872">
    <property type="term" value="F:metal ion binding"/>
    <property type="evidence" value="ECO:0007669"/>
    <property type="project" value="UniProtKB-KW"/>
</dbReference>
<evidence type="ECO:0000256" key="2">
    <source>
        <dbReference type="ARBA" id="ARBA00022723"/>
    </source>
</evidence>
<keyword evidence="3" id="KW-0862">Zinc</keyword>
<dbReference type="GO" id="GO:0016846">
    <property type="term" value="F:carbon-sulfur lyase activity"/>
    <property type="evidence" value="ECO:0007669"/>
    <property type="project" value="InterPro"/>
</dbReference>
<reference evidence="6 7" key="1">
    <citation type="submission" date="2016-02" db="EMBL/GenBank/DDBJ databases">
        <title>Genome analysis of coral dinoflagellate symbionts highlights evolutionary adaptations to a symbiotic lifestyle.</title>
        <authorList>
            <person name="Aranda M."/>
            <person name="Li Y."/>
            <person name="Liew Y.J."/>
            <person name="Baumgarten S."/>
            <person name="Simakov O."/>
            <person name="Wilson M."/>
            <person name="Piel J."/>
            <person name="Ashoor H."/>
            <person name="Bougouffa S."/>
            <person name="Bajic V.B."/>
            <person name="Ryu T."/>
            <person name="Ravasi T."/>
            <person name="Bayer T."/>
            <person name="Micklem G."/>
            <person name="Kim H."/>
            <person name="Bhak J."/>
            <person name="Lajeunesse T.C."/>
            <person name="Voolstra C.R."/>
        </authorList>
    </citation>
    <scope>NUCLEOTIDE SEQUENCE [LARGE SCALE GENOMIC DNA]</scope>
    <source>
        <strain evidence="6 7">CCMP2467</strain>
    </source>
</reference>